<reference evidence="1 2" key="1">
    <citation type="submission" date="2020-08" db="EMBL/GenBank/DDBJ databases">
        <title>Sequencing the genomes of 1000 actinobacteria strains.</title>
        <authorList>
            <person name="Klenk H.-P."/>
        </authorList>
    </citation>
    <scope>NUCLEOTIDE SEQUENCE [LARGE SCALE GENOMIC DNA]</scope>
    <source>
        <strain evidence="1 2">DSM 20419</strain>
    </source>
</reference>
<comment type="caution">
    <text evidence="1">The sequence shown here is derived from an EMBL/GenBank/DDBJ whole genome shotgun (WGS) entry which is preliminary data.</text>
</comment>
<evidence type="ECO:0000313" key="2">
    <source>
        <dbReference type="Proteomes" id="UP000545286"/>
    </source>
</evidence>
<dbReference type="RefSeq" id="WP_183623419.1">
    <property type="nucleotide sequence ID" value="NZ_JACHWJ010000001.1"/>
</dbReference>
<sequence>MQGFPYDFGNCYTAYGSDAWSRRFQIKSSGQPFDFTDWSNFRGTAKHGDRVVVLAVDDSEKAQGIFRISAPSADDFGDELGEVAWRWDVKGDGPAGPISIGKGVITWGEGVTE</sequence>
<accession>A0A7W4YE95</accession>
<keyword evidence="2" id="KW-1185">Reference proteome</keyword>
<name>A0A7W4YE95_9MICO</name>
<gene>
    <name evidence="1" type="ORF">FHX72_001069</name>
</gene>
<protein>
    <submittedName>
        <fullName evidence="1">Uncharacterized protein</fullName>
    </submittedName>
</protein>
<organism evidence="1 2">
    <name type="scientific">Pseudoclavibacter helvolus</name>
    <dbReference type="NCBI Taxonomy" id="255205"/>
    <lineage>
        <taxon>Bacteria</taxon>
        <taxon>Bacillati</taxon>
        <taxon>Actinomycetota</taxon>
        <taxon>Actinomycetes</taxon>
        <taxon>Micrococcales</taxon>
        <taxon>Microbacteriaceae</taxon>
        <taxon>Pseudoclavibacter</taxon>
    </lineage>
</organism>
<dbReference type="Proteomes" id="UP000545286">
    <property type="component" value="Unassembled WGS sequence"/>
</dbReference>
<dbReference type="AlphaFoldDB" id="A0A7W4YE95"/>
<dbReference type="EMBL" id="JACHWJ010000001">
    <property type="protein sequence ID" value="MBB2956957.1"/>
    <property type="molecule type" value="Genomic_DNA"/>
</dbReference>
<evidence type="ECO:0000313" key="1">
    <source>
        <dbReference type="EMBL" id="MBB2956957.1"/>
    </source>
</evidence>
<proteinExistence type="predicted"/>